<keyword evidence="3" id="KW-1185">Reference proteome</keyword>
<dbReference type="CDD" id="cd00090">
    <property type="entry name" value="HTH_ARSR"/>
    <property type="match status" value="1"/>
</dbReference>
<dbReference type="InterPro" id="IPR036390">
    <property type="entry name" value="WH_DNA-bd_sf"/>
</dbReference>
<dbReference type="Pfam" id="PF12840">
    <property type="entry name" value="HTH_20"/>
    <property type="match status" value="1"/>
</dbReference>
<evidence type="ECO:0000259" key="1">
    <source>
        <dbReference type="PROSITE" id="PS50987"/>
    </source>
</evidence>
<dbReference type="NCBIfam" id="NF033788">
    <property type="entry name" value="HTH_metalloreg"/>
    <property type="match status" value="1"/>
</dbReference>
<dbReference type="Gene3D" id="1.10.10.10">
    <property type="entry name" value="Winged helix-like DNA-binding domain superfamily/Winged helix DNA-binding domain"/>
    <property type="match status" value="1"/>
</dbReference>
<comment type="caution">
    <text evidence="2">The sequence shown here is derived from an EMBL/GenBank/DDBJ whole genome shotgun (WGS) entry which is preliminary data.</text>
</comment>
<dbReference type="PROSITE" id="PS50987">
    <property type="entry name" value="HTH_ARSR_2"/>
    <property type="match status" value="1"/>
</dbReference>
<evidence type="ECO:0000313" key="2">
    <source>
        <dbReference type="EMBL" id="GAA1822065.1"/>
    </source>
</evidence>
<dbReference type="SMART" id="SM00418">
    <property type="entry name" value="HTH_ARSR"/>
    <property type="match status" value="1"/>
</dbReference>
<reference evidence="2 3" key="1">
    <citation type="journal article" date="2019" name="Int. J. Syst. Evol. Microbiol.">
        <title>The Global Catalogue of Microorganisms (GCM) 10K type strain sequencing project: providing services to taxonomists for standard genome sequencing and annotation.</title>
        <authorList>
            <consortium name="The Broad Institute Genomics Platform"/>
            <consortium name="The Broad Institute Genome Sequencing Center for Infectious Disease"/>
            <person name="Wu L."/>
            <person name="Ma J."/>
        </authorList>
    </citation>
    <scope>NUCLEOTIDE SEQUENCE [LARGE SCALE GENOMIC DNA]</scope>
    <source>
        <strain evidence="2 3">JCM 13250</strain>
    </source>
</reference>
<dbReference type="RefSeq" id="WP_344136614.1">
    <property type="nucleotide sequence ID" value="NZ_BAAALT010000186.1"/>
</dbReference>
<dbReference type="PANTHER" id="PTHR38600:SF2">
    <property type="entry name" value="SLL0088 PROTEIN"/>
    <property type="match status" value="1"/>
</dbReference>
<dbReference type="InterPro" id="IPR001845">
    <property type="entry name" value="HTH_ArsR_DNA-bd_dom"/>
</dbReference>
<dbReference type="InterPro" id="IPR011991">
    <property type="entry name" value="ArsR-like_HTH"/>
</dbReference>
<dbReference type="SUPFAM" id="SSF46785">
    <property type="entry name" value="Winged helix' DNA-binding domain"/>
    <property type="match status" value="1"/>
</dbReference>
<gene>
    <name evidence="2" type="ORF">GCM10009682_47890</name>
</gene>
<dbReference type="Proteomes" id="UP001500218">
    <property type="component" value="Unassembled WGS sequence"/>
</dbReference>
<evidence type="ECO:0000313" key="3">
    <source>
        <dbReference type="Proteomes" id="UP001500218"/>
    </source>
</evidence>
<dbReference type="InterPro" id="IPR036388">
    <property type="entry name" value="WH-like_DNA-bd_sf"/>
</dbReference>
<proteinExistence type="predicted"/>
<accession>A0ABN2MDL0</accession>
<dbReference type="PRINTS" id="PR00778">
    <property type="entry name" value="HTHARSR"/>
</dbReference>
<organism evidence="2 3">
    <name type="scientific">Luedemannella flava</name>
    <dbReference type="NCBI Taxonomy" id="349316"/>
    <lineage>
        <taxon>Bacteria</taxon>
        <taxon>Bacillati</taxon>
        <taxon>Actinomycetota</taxon>
        <taxon>Actinomycetes</taxon>
        <taxon>Micromonosporales</taxon>
        <taxon>Micromonosporaceae</taxon>
        <taxon>Luedemannella</taxon>
    </lineage>
</organism>
<sequence length="109" mass="12189">MATDELTEVFAALADPTRRAILERLARGDATVNQLAEPFALTQQAVSKHLKVLEKARLISRTRAGRSRPCALDAVRLDEAAAWIAEHRRVWADRYDRLDAHLTALRGDS</sequence>
<feature type="domain" description="HTH arsR-type" evidence="1">
    <location>
        <begin position="1"/>
        <end position="92"/>
    </location>
</feature>
<dbReference type="EMBL" id="BAAALT010000186">
    <property type="protein sequence ID" value="GAA1822065.1"/>
    <property type="molecule type" value="Genomic_DNA"/>
</dbReference>
<name>A0ABN2MDL0_9ACTN</name>
<dbReference type="PANTHER" id="PTHR38600">
    <property type="entry name" value="TRANSCRIPTIONAL REGULATORY PROTEIN"/>
    <property type="match status" value="1"/>
</dbReference>
<protein>
    <submittedName>
        <fullName evidence="2">Metalloregulator ArsR/SmtB family transcription factor</fullName>
    </submittedName>
</protein>